<dbReference type="InterPro" id="IPR029033">
    <property type="entry name" value="His_PPase_superfam"/>
</dbReference>
<dbReference type="GO" id="GO:0016791">
    <property type="term" value="F:phosphatase activity"/>
    <property type="evidence" value="ECO:0007669"/>
    <property type="project" value="TreeGrafter"/>
</dbReference>
<dbReference type="InterPro" id="IPR013078">
    <property type="entry name" value="His_Pase_superF_clade-1"/>
</dbReference>
<dbReference type="Pfam" id="PF00300">
    <property type="entry name" value="His_Phos_1"/>
    <property type="match status" value="1"/>
</dbReference>
<dbReference type="EMBL" id="KN831768">
    <property type="protein sequence ID" value="KIM49773.1"/>
    <property type="molecule type" value="Genomic_DNA"/>
</dbReference>
<evidence type="ECO:0008006" key="3">
    <source>
        <dbReference type="Google" id="ProtNLM"/>
    </source>
</evidence>
<dbReference type="OrthoDB" id="496981at2759"/>
<dbReference type="SUPFAM" id="SSF53254">
    <property type="entry name" value="Phosphoglycerate mutase-like"/>
    <property type="match status" value="1"/>
</dbReference>
<dbReference type="CDD" id="cd07040">
    <property type="entry name" value="HP"/>
    <property type="match status" value="1"/>
</dbReference>
<sequence>MSTFNYVCIPGHFSHDDVERSPLPAVPERFGLKDSAPDRWETFFQSVRRLNAERPDGVFHKFFLLSRHGQGYHNVAEAKYGTQAWDDYWSKLNGDDKIVWGPDPLLTPTGKDQAHAIQHAWSTETSFGLPPPHRRYCSPLSRALDTSDIIFGTEGIHPHPVLVVENCREENGVHTCDKRKTRSYIESYKPSFAIEDTLTETDELWSKDIRETKKQVAERAEKVLDRIFDENQDEIFISITAHGGWINGFLTAIGRNVYPLPTGGVLPVLVKGTKIPRNDCGSAPNVL</sequence>
<dbReference type="Proteomes" id="UP000053424">
    <property type="component" value="Unassembled WGS sequence"/>
</dbReference>
<reference evidence="2" key="2">
    <citation type="submission" date="2015-01" db="EMBL/GenBank/DDBJ databases">
        <title>Evolutionary Origins and Diversification of the Mycorrhizal Mutualists.</title>
        <authorList>
            <consortium name="DOE Joint Genome Institute"/>
            <consortium name="Mycorrhizal Genomics Consortium"/>
            <person name="Kohler A."/>
            <person name="Kuo A."/>
            <person name="Nagy L.G."/>
            <person name="Floudas D."/>
            <person name="Copeland A."/>
            <person name="Barry K.W."/>
            <person name="Cichocki N."/>
            <person name="Veneault-Fourrey C."/>
            <person name="LaButti K."/>
            <person name="Lindquist E.A."/>
            <person name="Lipzen A."/>
            <person name="Lundell T."/>
            <person name="Morin E."/>
            <person name="Murat C."/>
            <person name="Riley R."/>
            <person name="Ohm R."/>
            <person name="Sun H."/>
            <person name="Tunlid A."/>
            <person name="Henrissat B."/>
            <person name="Grigoriev I.V."/>
            <person name="Hibbett D.S."/>
            <person name="Martin F."/>
        </authorList>
    </citation>
    <scope>NUCLEOTIDE SEQUENCE [LARGE SCALE GENOMIC DNA]</scope>
    <source>
        <strain evidence="2">h7</strain>
    </source>
</reference>
<dbReference type="GO" id="GO:0005737">
    <property type="term" value="C:cytoplasm"/>
    <property type="evidence" value="ECO:0007669"/>
    <property type="project" value="TreeGrafter"/>
</dbReference>
<dbReference type="InterPro" id="IPR050275">
    <property type="entry name" value="PGM_Phosphatase"/>
</dbReference>
<dbReference type="Gene3D" id="3.40.50.1240">
    <property type="entry name" value="Phosphoglycerate mutase-like"/>
    <property type="match status" value="1"/>
</dbReference>
<protein>
    <recommendedName>
        <fullName evidence="3">Phosphoglycerate mutase-like protein</fullName>
    </recommendedName>
</protein>
<dbReference type="PANTHER" id="PTHR48100:SF1">
    <property type="entry name" value="HISTIDINE PHOSPHATASE FAMILY PROTEIN-RELATED"/>
    <property type="match status" value="1"/>
</dbReference>
<keyword evidence="2" id="KW-1185">Reference proteome</keyword>
<name>A0A0C2YJ23_HEBCY</name>
<dbReference type="AlphaFoldDB" id="A0A0C2YJ23"/>
<dbReference type="HOGENOM" id="CLU_039184_0_0_1"/>
<evidence type="ECO:0000313" key="2">
    <source>
        <dbReference type="Proteomes" id="UP000053424"/>
    </source>
</evidence>
<evidence type="ECO:0000313" key="1">
    <source>
        <dbReference type="EMBL" id="KIM49773.1"/>
    </source>
</evidence>
<proteinExistence type="predicted"/>
<dbReference type="PANTHER" id="PTHR48100">
    <property type="entry name" value="BROAD-SPECIFICITY PHOSPHATASE YOR283W-RELATED"/>
    <property type="match status" value="1"/>
</dbReference>
<organism evidence="1 2">
    <name type="scientific">Hebeloma cylindrosporum</name>
    <dbReference type="NCBI Taxonomy" id="76867"/>
    <lineage>
        <taxon>Eukaryota</taxon>
        <taxon>Fungi</taxon>
        <taxon>Dikarya</taxon>
        <taxon>Basidiomycota</taxon>
        <taxon>Agaricomycotina</taxon>
        <taxon>Agaricomycetes</taxon>
        <taxon>Agaricomycetidae</taxon>
        <taxon>Agaricales</taxon>
        <taxon>Agaricineae</taxon>
        <taxon>Hymenogastraceae</taxon>
        <taxon>Hebeloma</taxon>
    </lineage>
</organism>
<reference evidence="1 2" key="1">
    <citation type="submission" date="2014-04" db="EMBL/GenBank/DDBJ databases">
        <authorList>
            <consortium name="DOE Joint Genome Institute"/>
            <person name="Kuo A."/>
            <person name="Gay G."/>
            <person name="Dore J."/>
            <person name="Kohler A."/>
            <person name="Nagy L.G."/>
            <person name="Floudas D."/>
            <person name="Copeland A."/>
            <person name="Barry K.W."/>
            <person name="Cichocki N."/>
            <person name="Veneault-Fourrey C."/>
            <person name="LaButti K."/>
            <person name="Lindquist E.A."/>
            <person name="Lipzen A."/>
            <person name="Lundell T."/>
            <person name="Morin E."/>
            <person name="Murat C."/>
            <person name="Sun H."/>
            <person name="Tunlid A."/>
            <person name="Henrissat B."/>
            <person name="Grigoriev I.V."/>
            <person name="Hibbett D.S."/>
            <person name="Martin F."/>
            <person name="Nordberg H.P."/>
            <person name="Cantor M.N."/>
            <person name="Hua S.X."/>
        </authorList>
    </citation>
    <scope>NUCLEOTIDE SEQUENCE [LARGE SCALE GENOMIC DNA]</scope>
    <source>
        <strain evidence="2">h7</strain>
    </source>
</reference>
<gene>
    <name evidence="1" type="ORF">M413DRAFT_438906</name>
</gene>
<dbReference type="SMART" id="SM00855">
    <property type="entry name" value="PGAM"/>
    <property type="match status" value="1"/>
</dbReference>
<accession>A0A0C2YJ23</accession>